<keyword evidence="2 7" id="KW-0808">Transferase</keyword>
<dbReference type="GO" id="GO:0005829">
    <property type="term" value="C:cytosol"/>
    <property type="evidence" value="ECO:0007669"/>
    <property type="project" value="TreeGrafter"/>
</dbReference>
<feature type="binding site" evidence="7">
    <location>
        <begin position="11"/>
        <end position="16"/>
    </location>
    <ligand>
        <name>ATP</name>
        <dbReference type="ChEBI" id="CHEBI:30616"/>
    </ligand>
</feature>
<dbReference type="GO" id="GO:0004765">
    <property type="term" value="F:shikimate kinase activity"/>
    <property type="evidence" value="ECO:0007669"/>
    <property type="project" value="UniProtKB-UniRule"/>
</dbReference>
<accession>A0A246G804</accession>
<dbReference type="AlphaFoldDB" id="A0A246G804"/>
<dbReference type="Pfam" id="PF01202">
    <property type="entry name" value="SKI"/>
    <property type="match status" value="1"/>
</dbReference>
<evidence type="ECO:0000256" key="6">
    <source>
        <dbReference type="ARBA" id="ARBA00023141"/>
    </source>
</evidence>
<comment type="caution">
    <text evidence="7">Lacks conserved residue(s) required for the propagation of feature annotation.</text>
</comment>
<comment type="function">
    <text evidence="7">Catalyzes the specific phosphorylation of the 3-hydroxyl group of shikimic acid using ATP as a cosubstrate.</text>
</comment>
<feature type="binding site" evidence="7">
    <location>
        <position position="120"/>
    </location>
    <ligand>
        <name>ATP</name>
        <dbReference type="ChEBI" id="CHEBI:30616"/>
    </ligand>
</feature>
<protein>
    <recommendedName>
        <fullName evidence="7">Shikimate kinase</fullName>
        <shortName evidence="7">SK</shortName>
        <ecNumber evidence="7">2.7.1.71</ecNumber>
    </recommendedName>
</protein>
<dbReference type="InterPro" id="IPR027417">
    <property type="entry name" value="P-loop_NTPase"/>
</dbReference>
<keyword evidence="3 7" id="KW-0547">Nucleotide-binding</keyword>
<evidence type="ECO:0000256" key="2">
    <source>
        <dbReference type="ARBA" id="ARBA00022679"/>
    </source>
</evidence>
<name>A0A246G804_9FLAO</name>
<dbReference type="Gene3D" id="3.40.50.300">
    <property type="entry name" value="P-loop containing nucleotide triphosphate hydrolases"/>
    <property type="match status" value="1"/>
</dbReference>
<comment type="catalytic activity">
    <reaction evidence="7">
        <text>shikimate + ATP = 3-phosphoshikimate + ADP + H(+)</text>
        <dbReference type="Rhea" id="RHEA:13121"/>
        <dbReference type="ChEBI" id="CHEBI:15378"/>
        <dbReference type="ChEBI" id="CHEBI:30616"/>
        <dbReference type="ChEBI" id="CHEBI:36208"/>
        <dbReference type="ChEBI" id="CHEBI:145989"/>
        <dbReference type="ChEBI" id="CHEBI:456216"/>
        <dbReference type="EC" id="2.7.1.71"/>
    </reaction>
</comment>
<dbReference type="GO" id="GO:0000287">
    <property type="term" value="F:magnesium ion binding"/>
    <property type="evidence" value="ECO:0007669"/>
    <property type="project" value="UniProtKB-UniRule"/>
</dbReference>
<dbReference type="GO" id="GO:0008652">
    <property type="term" value="P:amino acid biosynthetic process"/>
    <property type="evidence" value="ECO:0007669"/>
    <property type="project" value="UniProtKB-KW"/>
</dbReference>
<evidence type="ECO:0000256" key="5">
    <source>
        <dbReference type="ARBA" id="ARBA00022840"/>
    </source>
</evidence>
<reference evidence="8 9" key="1">
    <citation type="journal article" date="2017" name="Infect. Genet. Evol.">
        <title>Comparative genome analysis of fish pathogen Flavobacterium columnare reveals extensive sequence diversity within the species.</title>
        <authorList>
            <person name="Kayansamruaj P."/>
            <person name="Dong H.T."/>
            <person name="Hirono I."/>
            <person name="Kondo H."/>
            <person name="Senapin S."/>
            <person name="Rodkhum C."/>
        </authorList>
    </citation>
    <scope>NUCLEOTIDE SEQUENCE [LARGE SCALE GENOMIC DNA]</scope>
    <source>
        <strain evidence="8 9">1214</strain>
    </source>
</reference>
<keyword evidence="5 7" id="KW-0067">ATP-binding</keyword>
<keyword evidence="4 7" id="KW-0418">Kinase</keyword>
<comment type="subunit">
    <text evidence="7">Monomer.</text>
</comment>
<dbReference type="PRINTS" id="PR01100">
    <property type="entry name" value="SHIKIMTKNASE"/>
</dbReference>
<keyword evidence="7" id="KW-0479">Metal-binding</keyword>
<evidence type="ECO:0000313" key="9">
    <source>
        <dbReference type="Proteomes" id="UP000198034"/>
    </source>
</evidence>
<gene>
    <name evidence="7" type="primary">aroK</name>
    <name evidence="8" type="ORF">BWK62_13460</name>
</gene>
<dbReference type="UniPathway" id="UPA00053">
    <property type="reaction ID" value="UER00088"/>
</dbReference>
<feature type="binding site" evidence="7">
    <location>
        <position position="57"/>
    </location>
    <ligand>
        <name>substrate</name>
    </ligand>
</feature>
<evidence type="ECO:0000256" key="4">
    <source>
        <dbReference type="ARBA" id="ARBA00022777"/>
    </source>
</evidence>
<feature type="binding site" evidence="7">
    <location>
        <position position="15"/>
    </location>
    <ligand>
        <name>Mg(2+)</name>
        <dbReference type="ChEBI" id="CHEBI:18420"/>
    </ligand>
</feature>
<feature type="binding site" evidence="7">
    <location>
        <position position="80"/>
    </location>
    <ligand>
        <name>substrate</name>
    </ligand>
</feature>
<dbReference type="PANTHER" id="PTHR21087">
    <property type="entry name" value="SHIKIMATE KINASE"/>
    <property type="match status" value="1"/>
</dbReference>
<feature type="binding site" evidence="7">
    <location>
        <position position="33"/>
    </location>
    <ligand>
        <name>substrate</name>
    </ligand>
</feature>
<comment type="subcellular location">
    <subcellularLocation>
        <location evidence="7">Cytoplasm</location>
    </subcellularLocation>
</comment>
<keyword evidence="7" id="KW-0963">Cytoplasm</keyword>
<dbReference type="InterPro" id="IPR000623">
    <property type="entry name" value="Shikimate_kinase/TSH1"/>
</dbReference>
<comment type="caution">
    <text evidence="8">The sequence shown here is derived from an EMBL/GenBank/DDBJ whole genome shotgun (WGS) entry which is preliminary data.</text>
</comment>
<evidence type="ECO:0000256" key="1">
    <source>
        <dbReference type="ARBA" id="ARBA00022605"/>
    </source>
</evidence>
<comment type="cofactor">
    <cofactor evidence="7">
        <name>Mg(2+)</name>
        <dbReference type="ChEBI" id="CHEBI:18420"/>
    </cofactor>
    <text evidence="7">Binds 1 Mg(2+) ion per subunit.</text>
</comment>
<comment type="pathway">
    <text evidence="7">Metabolic intermediate biosynthesis; chorismate biosynthesis; chorismate from D-erythrose 4-phosphate and phosphoenolpyruvate: step 5/7.</text>
</comment>
<dbReference type="InterPro" id="IPR031322">
    <property type="entry name" value="Shikimate/glucono_kinase"/>
</dbReference>
<keyword evidence="6 7" id="KW-0057">Aromatic amino acid biosynthesis</keyword>
<dbReference type="GO" id="GO:0005524">
    <property type="term" value="F:ATP binding"/>
    <property type="evidence" value="ECO:0007669"/>
    <property type="project" value="UniProtKB-UniRule"/>
</dbReference>
<comment type="similarity">
    <text evidence="7">Belongs to the shikimate kinase family.</text>
</comment>
<evidence type="ECO:0000256" key="3">
    <source>
        <dbReference type="ARBA" id="ARBA00022741"/>
    </source>
</evidence>
<organism evidence="8 9">
    <name type="scientific">Flavobacterium columnare</name>
    <dbReference type="NCBI Taxonomy" id="996"/>
    <lineage>
        <taxon>Bacteria</taxon>
        <taxon>Pseudomonadati</taxon>
        <taxon>Bacteroidota</taxon>
        <taxon>Flavobacteriia</taxon>
        <taxon>Flavobacteriales</taxon>
        <taxon>Flavobacteriaceae</taxon>
        <taxon>Flavobacterium</taxon>
    </lineage>
</organism>
<dbReference type="CDD" id="cd00464">
    <property type="entry name" value="SK"/>
    <property type="match status" value="1"/>
</dbReference>
<sequence length="173" mass="19699">MGKIVLVGYMGSGKSSIGKILADRLSLEFVDLDDLIVKETGKTIKEIFETDGEIYFRKLEHTVFKKQLLKKESFVLSLGGGTPCYAGNHLLLQQEDVLSVYLKASIDLLVTRLVKEADKRPLIANLNKEEMKEFVAKHLFDRNYYYNSCKKIISVDNKNLEEVCKELIALYSK</sequence>
<feature type="binding site" evidence="7">
    <location>
        <position position="142"/>
    </location>
    <ligand>
        <name>substrate</name>
    </ligand>
</feature>
<dbReference type="GO" id="GO:0009423">
    <property type="term" value="P:chorismate biosynthetic process"/>
    <property type="evidence" value="ECO:0007669"/>
    <property type="project" value="UniProtKB-UniRule"/>
</dbReference>
<dbReference type="SUPFAM" id="SSF52540">
    <property type="entry name" value="P-loop containing nucleoside triphosphate hydrolases"/>
    <property type="match status" value="1"/>
</dbReference>
<keyword evidence="7" id="KW-0460">Magnesium</keyword>
<keyword evidence="1 7" id="KW-0028">Amino-acid biosynthesis</keyword>
<dbReference type="Proteomes" id="UP000198034">
    <property type="component" value="Unassembled WGS sequence"/>
</dbReference>
<evidence type="ECO:0000313" key="8">
    <source>
        <dbReference type="EMBL" id="OWP74796.1"/>
    </source>
</evidence>
<proteinExistence type="inferred from homology"/>
<dbReference type="EMBL" id="MTCY01000057">
    <property type="protein sequence ID" value="OWP74796.1"/>
    <property type="molecule type" value="Genomic_DNA"/>
</dbReference>
<dbReference type="PANTHER" id="PTHR21087:SF16">
    <property type="entry name" value="SHIKIMATE KINASE 1, CHLOROPLASTIC"/>
    <property type="match status" value="1"/>
</dbReference>
<evidence type="ECO:0000256" key="7">
    <source>
        <dbReference type="HAMAP-Rule" id="MF_00109"/>
    </source>
</evidence>
<dbReference type="GO" id="GO:0009073">
    <property type="term" value="P:aromatic amino acid family biosynthetic process"/>
    <property type="evidence" value="ECO:0007669"/>
    <property type="project" value="UniProtKB-KW"/>
</dbReference>
<dbReference type="EC" id="2.7.1.71" evidence="7"/>
<dbReference type="HAMAP" id="MF_00109">
    <property type="entry name" value="Shikimate_kinase"/>
    <property type="match status" value="1"/>
</dbReference>